<dbReference type="SUPFAM" id="SSF53383">
    <property type="entry name" value="PLP-dependent transferases"/>
    <property type="match status" value="1"/>
</dbReference>
<dbReference type="InterPro" id="IPR004838">
    <property type="entry name" value="NHTrfase_class1_PyrdxlP-BS"/>
</dbReference>
<evidence type="ECO:0000256" key="4">
    <source>
        <dbReference type="ARBA" id="ARBA00022679"/>
    </source>
</evidence>
<name>A0A3M7TY97_9BACI</name>
<evidence type="ECO:0000256" key="5">
    <source>
        <dbReference type="ARBA" id="ARBA00022898"/>
    </source>
</evidence>
<evidence type="ECO:0000256" key="3">
    <source>
        <dbReference type="ARBA" id="ARBA00022576"/>
    </source>
</evidence>
<dbReference type="Gene3D" id="3.90.1150.10">
    <property type="entry name" value="Aspartate Aminotransferase, domain 1"/>
    <property type="match status" value="1"/>
</dbReference>
<dbReference type="GO" id="GO:0008483">
    <property type="term" value="F:transaminase activity"/>
    <property type="evidence" value="ECO:0007669"/>
    <property type="project" value="UniProtKB-KW"/>
</dbReference>
<dbReference type="EMBL" id="RHIB01000001">
    <property type="protein sequence ID" value="RNA70590.1"/>
    <property type="molecule type" value="Genomic_DNA"/>
</dbReference>
<dbReference type="InterPro" id="IPR015421">
    <property type="entry name" value="PyrdxlP-dep_Trfase_major"/>
</dbReference>
<dbReference type="PROSITE" id="PS00105">
    <property type="entry name" value="AA_TRANSFER_CLASS_1"/>
    <property type="match status" value="1"/>
</dbReference>
<dbReference type="GO" id="GO:0030170">
    <property type="term" value="F:pyridoxal phosphate binding"/>
    <property type="evidence" value="ECO:0007669"/>
    <property type="project" value="InterPro"/>
</dbReference>
<sequence>MEHKLNSRVKNIQISGIRQFFNKVAKYPDAVQLTLGQPDFETPNHIKEAAKKAIDLNYTRYTKNPGDDELVEAASRFVKNKYNLTYNPQSEVITTVGASQAIDITMRTILQEGDEVILPGPVYPAYEPIIRLCGAIPVYIDTTDTGFKLAPAKLKQVLTEKTKAVMLPYPSNPTGVVLTEEELKDLAAVLREKDVFVVSDEIYSELNFEMPHHSIASLTGMREKTIVINGVSKSHSMTGWRIGFVFAPEEITRHILKVHQYNVSCASSISQKAASEALTAGEDDAEPMKKEYKKRRDYMYKRLIEIGMEVEYPQGAFYIFPSVSKTGLSSFDFATKLLEENKLAVVPGNAFSEYGEGYIRLSYAYSMENLKEALDRLEVFWKKLM</sequence>
<organism evidence="8 9">
    <name type="scientific">Alteribacter keqinensis</name>
    <dbReference type="NCBI Taxonomy" id="2483800"/>
    <lineage>
        <taxon>Bacteria</taxon>
        <taxon>Bacillati</taxon>
        <taxon>Bacillota</taxon>
        <taxon>Bacilli</taxon>
        <taxon>Bacillales</taxon>
        <taxon>Bacillaceae</taxon>
        <taxon>Alteribacter</taxon>
    </lineage>
</organism>
<reference evidence="8 9" key="1">
    <citation type="submission" date="2018-10" db="EMBL/GenBank/DDBJ databases">
        <title>Bacillus Keqinensis sp. nov., a moderately halophilic bacterium isolated from a saline-alkaline lake.</title>
        <authorList>
            <person name="Wang H."/>
        </authorList>
    </citation>
    <scope>NUCLEOTIDE SEQUENCE [LARGE SCALE GENOMIC DNA]</scope>
    <source>
        <strain evidence="8 9">KQ-3</strain>
    </source>
</reference>
<dbReference type="InterPro" id="IPR050596">
    <property type="entry name" value="AspAT/PAT-like"/>
</dbReference>
<dbReference type="InterPro" id="IPR015424">
    <property type="entry name" value="PyrdxlP-dep_Trfase"/>
</dbReference>
<feature type="domain" description="Aminotransferase class I/classII large" evidence="7">
    <location>
        <begin position="29"/>
        <end position="377"/>
    </location>
</feature>
<evidence type="ECO:0000256" key="6">
    <source>
        <dbReference type="RuleBase" id="RU000481"/>
    </source>
</evidence>
<keyword evidence="5" id="KW-0663">Pyridoxal phosphate</keyword>
<dbReference type="FunFam" id="3.40.640.10:FF:000033">
    <property type="entry name" value="Aspartate aminotransferase"/>
    <property type="match status" value="1"/>
</dbReference>
<dbReference type="CDD" id="cd00609">
    <property type="entry name" value="AAT_like"/>
    <property type="match status" value="1"/>
</dbReference>
<protein>
    <recommendedName>
        <fullName evidence="6">Aminotransferase</fullName>
        <ecNumber evidence="6">2.6.1.-</ecNumber>
    </recommendedName>
</protein>
<keyword evidence="3 6" id="KW-0032">Aminotransferase</keyword>
<evidence type="ECO:0000256" key="1">
    <source>
        <dbReference type="ARBA" id="ARBA00001933"/>
    </source>
</evidence>
<dbReference type="Proteomes" id="UP000278746">
    <property type="component" value="Unassembled WGS sequence"/>
</dbReference>
<evidence type="ECO:0000313" key="8">
    <source>
        <dbReference type="EMBL" id="RNA70590.1"/>
    </source>
</evidence>
<dbReference type="InterPro" id="IPR004839">
    <property type="entry name" value="Aminotransferase_I/II_large"/>
</dbReference>
<keyword evidence="4 6" id="KW-0808">Transferase</keyword>
<evidence type="ECO:0000313" key="9">
    <source>
        <dbReference type="Proteomes" id="UP000278746"/>
    </source>
</evidence>
<dbReference type="AlphaFoldDB" id="A0A3M7TY97"/>
<comment type="caution">
    <text evidence="8">The sequence shown here is derived from an EMBL/GenBank/DDBJ whole genome shotgun (WGS) entry which is preliminary data.</text>
</comment>
<gene>
    <name evidence="8" type="ORF">EBO34_04680</name>
</gene>
<dbReference type="OrthoDB" id="9802328at2"/>
<dbReference type="Gene3D" id="3.40.640.10">
    <property type="entry name" value="Type I PLP-dependent aspartate aminotransferase-like (Major domain)"/>
    <property type="match status" value="1"/>
</dbReference>
<dbReference type="EC" id="2.6.1.-" evidence="6"/>
<dbReference type="PANTHER" id="PTHR46383">
    <property type="entry name" value="ASPARTATE AMINOTRANSFERASE"/>
    <property type="match status" value="1"/>
</dbReference>
<accession>A0A3M7TY97</accession>
<dbReference type="RefSeq" id="WP_122898538.1">
    <property type="nucleotide sequence ID" value="NZ_RHIB01000001.1"/>
</dbReference>
<dbReference type="InterPro" id="IPR015422">
    <property type="entry name" value="PyrdxlP-dep_Trfase_small"/>
</dbReference>
<comment type="similarity">
    <text evidence="2 6">Belongs to the class-I pyridoxal-phosphate-dependent aminotransferase family.</text>
</comment>
<dbReference type="GO" id="GO:0006520">
    <property type="term" value="P:amino acid metabolic process"/>
    <property type="evidence" value="ECO:0007669"/>
    <property type="project" value="InterPro"/>
</dbReference>
<proteinExistence type="inferred from homology"/>
<dbReference type="NCBIfam" id="NF005817">
    <property type="entry name" value="PRK07683.1"/>
    <property type="match status" value="1"/>
</dbReference>
<evidence type="ECO:0000259" key="7">
    <source>
        <dbReference type="Pfam" id="PF00155"/>
    </source>
</evidence>
<comment type="cofactor">
    <cofactor evidence="1 6">
        <name>pyridoxal 5'-phosphate</name>
        <dbReference type="ChEBI" id="CHEBI:597326"/>
    </cofactor>
</comment>
<keyword evidence="9" id="KW-1185">Reference proteome</keyword>
<dbReference type="Pfam" id="PF00155">
    <property type="entry name" value="Aminotran_1_2"/>
    <property type="match status" value="1"/>
</dbReference>
<dbReference type="PANTHER" id="PTHR46383:SF4">
    <property type="entry name" value="AMINOTRANSFERASE"/>
    <property type="match status" value="1"/>
</dbReference>
<evidence type="ECO:0000256" key="2">
    <source>
        <dbReference type="ARBA" id="ARBA00007441"/>
    </source>
</evidence>